<accession>A0A1W0W549</accession>
<proteinExistence type="predicted"/>
<sequence>MTDHRHRHRAMLVVYYPSSACRRPWFEGIRSLDCHGLRMLQGAAEAVLWMIGGWIGTGLPPRAVTWTVSRTHGTVAVPELQVGRTGGTGTQLGAPSTDGQQHKWSTSTARQPVRPRDRSARHCAATGGTR</sequence>
<evidence type="ECO:0000256" key="1">
    <source>
        <dbReference type="SAM" id="MobiDB-lite"/>
    </source>
</evidence>
<keyword evidence="3" id="KW-1185">Reference proteome</keyword>
<evidence type="ECO:0000313" key="2">
    <source>
        <dbReference type="EMBL" id="OQU89492.1"/>
    </source>
</evidence>
<evidence type="ECO:0000313" key="3">
    <source>
        <dbReference type="Proteomes" id="UP000000768"/>
    </source>
</evidence>
<gene>
    <name evidence="2" type="ORF">SORBI_3002G202050</name>
</gene>
<dbReference type="AlphaFoldDB" id="A0A1W0W549"/>
<dbReference type="InParanoid" id="A0A1W0W549"/>
<feature type="compositionally biased region" description="Polar residues" evidence="1">
    <location>
        <begin position="91"/>
        <end position="110"/>
    </location>
</feature>
<dbReference type="EMBL" id="CM000761">
    <property type="protein sequence ID" value="OQU89492.1"/>
    <property type="molecule type" value="Genomic_DNA"/>
</dbReference>
<protein>
    <submittedName>
        <fullName evidence="2">Uncharacterized protein</fullName>
    </submittedName>
</protein>
<organism evidence="2 3">
    <name type="scientific">Sorghum bicolor</name>
    <name type="common">Sorghum</name>
    <name type="synonym">Sorghum vulgare</name>
    <dbReference type="NCBI Taxonomy" id="4558"/>
    <lineage>
        <taxon>Eukaryota</taxon>
        <taxon>Viridiplantae</taxon>
        <taxon>Streptophyta</taxon>
        <taxon>Embryophyta</taxon>
        <taxon>Tracheophyta</taxon>
        <taxon>Spermatophyta</taxon>
        <taxon>Magnoliopsida</taxon>
        <taxon>Liliopsida</taxon>
        <taxon>Poales</taxon>
        <taxon>Poaceae</taxon>
        <taxon>PACMAD clade</taxon>
        <taxon>Panicoideae</taxon>
        <taxon>Andropogonodae</taxon>
        <taxon>Andropogoneae</taxon>
        <taxon>Sorghinae</taxon>
        <taxon>Sorghum</taxon>
    </lineage>
</organism>
<reference evidence="2 3" key="1">
    <citation type="journal article" date="2009" name="Nature">
        <title>The Sorghum bicolor genome and the diversification of grasses.</title>
        <authorList>
            <person name="Paterson A.H."/>
            <person name="Bowers J.E."/>
            <person name="Bruggmann R."/>
            <person name="Dubchak I."/>
            <person name="Grimwood J."/>
            <person name="Gundlach H."/>
            <person name="Haberer G."/>
            <person name="Hellsten U."/>
            <person name="Mitros T."/>
            <person name="Poliakov A."/>
            <person name="Schmutz J."/>
            <person name="Spannagl M."/>
            <person name="Tang H."/>
            <person name="Wang X."/>
            <person name="Wicker T."/>
            <person name="Bharti A.K."/>
            <person name="Chapman J."/>
            <person name="Feltus F.A."/>
            <person name="Gowik U."/>
            <person name="Grigoriev I.V."/>
            <person name="Lyons E."/>
            <person name="Maher C.A."/>
            <person name="Martis M."/>
            <person name="Narechania A."/>
            <person name="Otillar R.P."/>
            <person name="Penning B.W."/>
            <person name="Salamov A.A."/>
            <person name="Wang Y."/>
            <person name="Zhang L."/>
            <person name="Carpita N.C."/>
            <person name="Freeling M."/>
            <person name="Gingle A.R."/>
            <person name="Hash C.T."/>
            <person name="Keller B."/>
            <person name="Klein P."/>
            <person name="Kresovich S."/>
            <person name="McCann M.C."/>
            <person name="Ming R."/>
            <person name="Peterson D.G."/>
            <person name="Mehboob-ur-Rahman"/>
            <person name="Ware D."/>
            <person name="Westhoff P."/>
            <person name="Mayer K.F."/>
            <person name="Messing J."/>
            <person name="Rokhsar D.S."/>
        </authorList>
    </citation>
    <scope>NUCLEOTIDE SEQUENCE [LARGE SCALE GENOMIC DNA]</scope>
    <source>
        <strain evidence="3">cv. BTx623</strain>
    </source>
</reference>
<feature type="region of interest" description="Disordered" evidence="1">
    <location>
        <begin position="77"/>
        <end position="130"/>
    </location>
</feature>
<name>A0A1W0W549_SORBI</name>
<reference evidence="3" key="2">
    <citation type="journal article" date="2018" name="Plant J.">
        <title>The Sorghum bicolor reference genome: improved assembly, gene annotations, a transcriptome atlas, and signatures of genome organization.</title>
        <authorList>
            <person name="McCormick R.F."/>
            <person name="Truong S.K."/>
            <person name="Sreedasyam A."/>
            <person name="Jenkins J."/>
            <person name="Shu S."/>
            <person name="Sims D."/>
            <person name="Kennedy M."/>
            <person name="Amirebrahimi M."/>
            <person name="Weers B.D."/>
            <person name="McKinley B."/>
            <person name="Mattison A."/>
            <person name="Morishige D.T."/>
            <person name="Grimwood J."/>
            <person name="Schmutz J."/>
            <person name="Mullet J.E."/>
        </authorList>
    </citation>
    <scope>NUCLEOTIDE SEQUENCE [LARGE SCALE GENOMIC DNA]</scope>
    <source>
        <strain evidence="3">cv. BTx623</strain>
    </source>
</reference>
<dbReference type="Proteomes" id="UP000000768">
    <property type="component" value="Chromosome 2"/>
</dbReference>
<dbReference type="Gramene" id="OQU89492">
    <property type="protein sequence ID" value="OQU89492"/>
    <property type="gene ID" value="SORBI_3002G202050"/>
</dbReference>